<evidence type="ECO:0000313" key="2">
    <source>
        <dbReference type="EMBL" id="BAT81592.1"/>
    </source>
</evidence>
<protein>
    <submittedName>
        <fullName evidence="2">Uncharacterized protein</fullName>
    </submittedName>
</protein>
<dbReference type="Proteomes" id="UP000291084">
    <property type="component" value="Chromosome 3"/>
</dbReference>
<accession>A0A0S3RM30</accession>
<dbReference type="EMBL" id="AP015036">
    <property type="protein sequence ID" value="BAT81592.1"/>
    <property type="molecule type" value="Genomic_DNA"/>
</dbReference>
<feature type="transmembrane region" description="Helical" evidence="1">
    <location>
        <begin position="48"/>
        <end position="74"/>
    </location>
</feature>
<gene>
    <name evidence="2" type="primary">Vigan.03G135000</name>
    <name evidence="2" type="ORF">VIGAN_03135000</name>
</gene>
<dbReference type="AlphaFoldDB" id="A0A0S3RM30"/>
<name>A0A0S3RM30_PHAAN</name>
<feature type="non-terminal residue" evidence="2">
    <location>
        <position position="1"/>
    </location>
</feature>
<keyword evidence="1" id="KW-0472">Membrane</keyword>
<keyword evidence="1" id="KW-0812">Transmembrane</keyword>
<evidence type="ECO:0000313" key="3">
    <source>
        <dbReference type="Proteomes" id="UP000291084"/>
    </source>
</evidence>
<keyword evidence="1" id="KW-1133">Transmembrane helix</keyword>
<sequence length="75" mass="9049">QINFLFLNSMAQNNPTLFYFLTTPFLLSYPTLHITIHLSLHITFHIIYLFHLFFPPHFLINFYIPTFLIIPLTFF</sequence>
<evidence type="ECO:0000256" key="1">
    <source>
        <dbReference type="SAM" id="Phobius"/>
    </source>
</evidence>
<reference evidence="2 3" key="1">
    <citation type="journal article" date="2015" name="Sci. Rep.">
        <title>The power of single molecule real-time sequencing technology in the de novo assembly of a eukaryotic genome.</title>
        <authorList>
            <person name="Sakai H."/>
            <person name="Naito K."/>
            <person name="Ogiso-Tanaka E."/>
            <person name="Takahashi Y."/>
            <person name="Iseki K."/>
            <person name="Muto C."/>
            <person name="Satou K."/>
            <person name="Teruya K."/>
            <person name="Shiroma A."/>
            <person name="Shimoji M."/>
            <person name="Hirano T."/>
            <person name="Itoh T."/>
            <person name="Kaga A."/>
            <person name="Tomooka N."/>
        </authorList>
    </citation>
    <scope>NUCLEOTIDE SEQUENCE [LARGE SCALE GENOMIC DNA]</scope>
    <source>
        <strain evidence="3">cv. Shumari</strain>
    </source>
</reference>
<proteinExistence type="predicted"/>
<feature type="transmembrane region" description="Helical" evidence="1">
    <location>
        <begin position="17"/>
        <end position="36"/>
    </location>
</feature>
<organism evidence="2 3">
    <name type="scientific">Vigna angularis var. angularis</name>
    <dbReference type="NCBI Taxonomy" id="157739"/>
    <lineage>
        <taxon>Eukaryota</taxon>
        <taxon>Viridiplantae</taxon>
        <taxon>Streptophyta</taxon>
        <taxon>Embryophyta</taxon>
        <taxon>Tracheophyta</taxon>
        <taxon>Spermatophyta</taxon>
        <taxon>Magnoliopsida</taxon>
        <taxon>eudicotyledons</taxon>
        <taxon>Gunneridae</taxon>
        <taxon>Pentapetalae</taxon>
        <taxon>rosids</taxon>
        <taxon>fabids</taxon>
        <taxon>Fabales</taxon>
        <taxon>Fabaceae</taxon>
        <taxon>Papilionoideae</taxon>
        <taxon>50 kb inversion clade</taxon>
        <taxon>NPAAA clade</taxon>
        <taxon>indigoferoid/millettioid clade</taxon>
        <taxon>Phaseoleae</taxon>
        <taxon>Vigna</taxon>
    </lineage>
</organism>
<keyword evidence="3" id="KW-1185">Reference proteome</keyword>